<dbReference type="Proteomes" id="UP000324800">
    <property type="component" value="Unassembled WGS sequence"/>
</dbReference>
<feature type="region of interest" description="Disordered" evidence="1">
    <location>
        <begin position="140"/>
        <end position="159"/>
    </location>
</feature>
<feature type="compositionally biased region" description="Polar residues" evidence="1">
    <location>
        <begin position="140"/>
        <end position="152"/>
    </location>
</feature>
<accession>A0A5J4V386</accession>
<protein>
    <submittedName>
        <fullName evidence="2">Uncharacterized protein</fullName>
    </submittedName>
</protein>
<gene>
    <name evidence="2" type="ORF">EZS28_027066</name>
</gene>
<evidence type="ECO:0000256" key="1">
    <source>
        <dbReference type="SAM" id="MobiDB-lite"/>
    </source>
</evidence>
<name>A0A5J4V386_9EUKA</name>
<reference evidence="2 3" key="1">
    <citation type="submission" date="2019-03" db="EMBL/GenBank/DDBJ databases">
        <title>Single cell metagenomics reveals metabolic interactions within the superorganism composed of flagellate Streblomastix strix and complex community of Bacteroidetes bacteria on its surface.</title>
        <authorList>
            <person name="Treitli S.C."/>
            <person name="Kolisko M."/>
            <person name="Husnik F."/>
            <person name="Keeling P."/>
            <person name="Hampl V."/>
        </authorList>
    </citation>
    <scope>NUCLEOTIDE SEQUENCE [LARGE SCALE GENOMIC DNA]</scope>
    <source>
        <strain evidence="2">ST1C</strain>
    </source>
</reference>
<sequence length="176" mass="19307">MFERTAKGIKGNSWGREVLGRVEGGDQRGDCAGEEYRGDYSFQSILHGTQSWKQEVQYLGLQEVKESNSQITFPNVECNISYTNNQTKGQRYLTGTGEGLSSFESERGLAVVQGIHVQKESVLLCGPTFCLDPESTAIQQSNDVNNQGNQGEVQRESGTIHGRPTDLIIGKETAGM</sequence>
<proteinExistence type="predicted"/>
<evidence type="ECO:0000313" key="3">
    <source>
        <dbReference type="Proteomes" id="UP000324800"/>
    </source>
</evidence>
<dbReference type="AlphaFoldDB" id="A0A5J4V386"/>
<organism evidence="2 3">
    <name type="scientific">Streblomastix strix</name>
    <dbReference type="NCBI Taxonomy" id="222440"/>
    <lineage>
        <taxon>Eukaryota</taxon>
        <taxon>Metamonada</taxon>
        <taxon>Preaxostyla</taxon>
        <taxon>Oxymonadida</taxon>
        <taxon>Streblomastigidae</taxon>
        <taxon>Streblomastix</taxon>
    </lineage>
</organism>
<evidence type="ECO:0000313" key="2">
    <source>
        <dbReference type="EMBL" id="KAA6377406.1"/>
    </source>
</evidence>
<comment type="caution">
    <text evidence="2">The sequence shown here is derived from an EMBL/GenBank/DDBJ whole genome shotgun (WGS) entry which is preliminary data.</text>
</comment>
<dbReference type="EMBL" id="SNRW01009847">
    <property type="protein sequence ID" value="KAA6377406.1"/>
    <property type="molecule type" value="Genomic_DNA"/>
</dbReference>